<dbReference type="EMBL" id="LTAN01000007">
    <property type="protein sequence ID" value="OBR06173.1"/>
    <property type="molecule type" value="Genomic_DNA"/>
</dbReference>
<dbReference type="Proteomes" id="UP000092177">
    <property type="component" value="Unassembled WGS sequence"/>
</dbReference>
<sequence>MLFSRHLLSLSLYLISTRLPPSGSSTLTLTFSTSCHWNLGFPSTRLLRYCFYSYTHLDRHSTSLPSRGKKVPGQSSRVKMSLVAVNCSTDLDDEGNDWGKAASNVPDPPKCIETCRARFLERVVPGFNKTRYPEVCNVISGSEDAKEKLWELYCCDSTFCGVQLDGNLGQDPNVNYIINHCQNLGSGTIQDPGVPPTGYVCPISSVDQSRTPCPVPFMVPDPRGPLSTRTSPMTPLAPEYTALTTLTTSTSVFTRSPTRSTHSVMNTPGISASASASNQSQIHRHGGMPMGAKVAIGASSGVAFLAMLAFIICLFRRRTRVVGHAQSLKSEIRHPNRRHAIPSPPPPVMSPSGSTHGGFRTLQTPPARLQERRLLNTPPSPRNPRINVSIPGTPLGATFGQTSPFMQFPTPSPTANKSPPGFDRSTKPYYGIPPPSVFKGTSKAGKTTSMSSSASGRTATTVSNISSSFPHLVPSSPTRPPRPHEKPLHIPNLVCPGPPPTRSLPSPPPRSPSSPLSMFRAQQRVKSSSSGGGALGAAIENGWVPPRNPARGVVLGKESKDLRDLTETCARESQERDSWGSWSIGVGGTGVGTGSIQKRGGSVNSPVLEEADLERLGGRY</sequence>
<evidence type="ECO:0000313" key="5">
    <source>
        <dbReference type="Proteomes" id="UP000092177"/>
    </source>
</evidence>
<keyword evidence="2" id="KW-1133">Transmembrane helix</keyword>
<dbReference type="GeneID" id="28869374"/>
<feature type="signal peptide" evidence="3">
    <location>
        <begin position="1"/>
        <end position="24"/>
    </location>
</feature>
<evidence type="ECO:0000313" key="4">
    <source>
        <dbReference type="EMBL" id="OBR06173.1"/>
    </source>
</evidence>
<feature type="compositionally biased region" description="Pro residues" evidence="1">
    <location>
        <begin position="496"/>
        <end position="512"/>
    </location>
</feature>
<keyword evidence="3" id="KW-0732">Signal</keyword>
<feature type="transmembrane region" description="Helical" evidence="2">
    <location>
        <begin position="294"/>
        <end position="315"/>
    </location>
</feature>
<comment type="caution">
    <text evidence="4">The sequence shown here is derived from an EMBL/GenBank/DDBJ whole genome shotgun (WGS) entry which is preliminary data.</text>
</comment>
<dbReference type="AlphaFoldDB" id="A0A1B7Y2C0"/>
<accession>A0A1B7Y2C0</accession>
<name>A0A1B7Y2C0_COLHI</name>
<keyword evidence="2" id="KW-0812">Transmembrane</keyword>
<dbReference type="VEuPathDB" id="FungiDB:CH63R_10293"/>
<reference evidence="5" key="1">
    <citation type="journal article" date="2017" name="BMC Genomics">
        <title>Gapless genome assembly of Colletotrichum higginsianum reveals chromosome structure and association of transposable elements with secondary metabolite gene clusters.</title>
        <authorList>
            <person name="Dallery J.-F."/>
            <person name="Lapalu N."/>
            <person name="Zampounis A."/>
            <person name="Pigne S."/>
            <person name="Luyten I."/>
            <person name="Amselem J."/>
            <person name="Wittenberg A.H.J."/>
            <person name="Zhou S."/>
            <person name="de Queiroz M.V."/>
            <person name="Robin G.P."/>
            <person name="Auger A."/>
            <person name="Hainaut M."/>
            <person name="Henrissat B."/>
            <person name="Kim K.-T."/>
            <person name="Lee Y.-H."/>
            <person name="Lespinet O."/>
            <person name="Schwartz D.C."/>
            <person name="Thon M.R."/>
            <person name="O'Connell R.J."/>
        </authorList>
    </citation>
    <scope>NUCLEOTIDE SEQUENCE [LARGE SCALE GENOMIC DNA]</scope>
    <source>
        <strain evidence="5">IMI 349063</strain>
    </source>
</reference>
<dbReference type="RefSeq" id="XP_018154691.1">
    <property type="nucleotide sequence ID" value="XM_018305267.1"/>
</dbReference>
<feature type="chain" id="PRO_5008601271" description="Extracellular membrane protein CFEM domain-containing protein" evidence="3">
    <location>
        <begin position="25"/>
        <end position="620"/>
    </location>
</feature>
<protein>
    <recommendedName>
        <fullName evidence="6">Extracellular membrane protein CFEM domain-containing protein</fullName>
    </recommendedName>
</protein>
<dbReference type="KEGG" id="chig:CH63R_10293"/>
<feature type="compositionally biased region" description="Polar residues" evidence="1">
    <location>
        <begin position="444"/>
        <end position="469"/>
    </location>
</feature>
<evidence type="ECO:0008006" key="6">
    <source>
        <dbReference type="Google" id="ProtNLM"/>
    </source>
</evidence>
<feature type="region of interest" description="Disordered" evidence="1">
    <location>
        <begin position="410"/>
        <end position="551"/>
    </location>
</feature>
<keyword evidence="2" id="KW-0472">Membrane</keyword>
<dbReference type="PROSITE" id="PS51257">
    <property type="entry name" value="PROKAR_LIPOPROTEIN"/>
    <property type="match status" value="1"/>
</dbReference>
<evidence type="ECO:0000256" key="2">
    <source>
        <dbReference type="SAM" id="Phobius"/>
    </source>
</evidence>
<organism evidence="4 5">
    <name type="scientific">Colletotrichum higginsianum (strain IMI 349063)</name>
    <name type="common">Crucifer anthracnose fungus</name>
    <dbReference type="NCBI Taxonomy" id="759273"/>
    <lineage>
        <taxon>Eukaryota</taxon>
        <taxon>Fungi</taxon>
        <taxon>Dikarya</taxon>
        <taxon>Ascomycota</taxon>
        <taxon>Pezizomycotina</taxon>
        <taxon>Sordariomycetes</taxon>
        <taxon>Hypocreomycetidae</taxon>
        <taxon>Glomerellales</taxon>
        <taxon>Glomerellaceae</taxon>
        <taxon>Colletotrichum</taxon>
        <taxon>Colletotrichum destructivum species complex</taxon>
    </lineage>
</organism>
<evidence type="ECO:0000256" key="1">
    <source>
        <dbReference type="SAM" id="MobiDB-lite"/>
    </source>
</evidence>
<gene>
    <name evidence="4" type="ORF">CH63R_10293</name>
</gene>
<feature type="region of interest" description="Disordered" evidence="1">
    <location>
        <begin position="336"/>
        <end position="357"/>
    </location>
</feature>
<evidence type="ECO:0000256" key="3">
    <source>
        <dbReference type="SAM" id="SignalP"/>
    </source>
</evidence>
<proteinExistence type="predicted"/>
<dbReference type="OrthoDB" id="5244978at2759"/>
<keyword evidence="5" id="KW-1185">Reference proteome</keyword>